<dbReference type="EMBL" id="BQNB010018880">
    <property type="protein sequence ID" value="GJT79231.1"/>
    <property type="molecule type" value="Genomic_DNA"/>
</dbReference>
<sequence length="143" mass="16981">MWCSYDRTYQRTQLWSTTLRMLPNSIGTTDERMCYFMWWMLTPGPSTPQVILRVLLSRPSHYSGGKLLHDQRHSPRLHTNLRNVRVAQFVKFLAEKDKDIEQWICVLEGNKIEMECIPRTNTSSQWMEYFNENLPKAAENLIL</sequence>
<dbReference type="Proteomes" id="UP001151760">
    <property type="component" value="Unassembled WGS sequence"/>
</dbReference>
<protein>
    <submittedName>
        <fullName evidence="1">Uncharacterized protein</fullName>
    </submittedName>
</protein>
<comment type="caution">
    <text evidence="1">The sequence shown here is derived from an EMBL/GenBank/DDBJ whole genome shotgun (WGS) entry which is preliminary data.</text>
</comment>
<accession>A0ABQ5GUA0</accession>
<evidence type="ECO:0000313" key="2">
    <source>
        <dbReference type="Proteomes" id="UP001151760"/>
    </source>
</evidence>
<organism evidence="1 2">
    <name type="scientific">Tanacetum coccineum</name>
    <dbReference type="NCBI Taxonomy" id="301880"/>
    <lineage>
        <taxon>Eukaryota</taxon>
        <taxon>Viridiplantae</taxon>
        <taxon>Streptophyta</taxon>
        <taxon>Embryophyta</taxon>
        <taxon>Tracheophyta</taxon>
        <taxon>Spermatophyta</taxon>
        <taxon>Magnoliopsida</taxon>
        <taxon>eudicotyledons</taxon>
        <taxon>Gunneridae</taxon>
        <taxon>Pentapetalae</taxon>
        <taxon>asterids</taxon>
        <taxon>campanulids</taxon>
        <taxon>Asterales</taxon>
        <taxon>Asteraceae</taxon>
        <taxon>Asteroideae</taxon>
        <taxon>Anthemideae</taxon>
        <taxon>Anthemidinae</taxon>
        <taxon>Tanacetum</taxon>
    </lineage>
</organism>
<reference evidence="1" key="1">
    <citation type="journal article" date="2022" name="Int. J. Mol. Sci.">
        <title>Draft Genome of Tanacetum Coccineum: Genomic Comparison of Closely Related Tanacetum-Family Plants.</title>
        <authorList>
            <person name="Yamashiro T."/>
            <person name="Shiraishi A."/>
            <person name="Nakayama K."/>
            <person name="Satake H."/>
        </authorList>
    </citation>
    <scope>NUCLEOTIDE SEQUENCE</scope>
</reference>
<name>A0ABQ5GUA0_9ASTR</name>
<reference evidence="1" key="2">
    <citation type="submission" date="2022-01" db="EMBL/GenBank/DDBJ databases">
        <authorList>
            <person name="Yamashiro T."/>
            <person name="Shiraishi A."/>
            <person name="Satake H."/>
            <person name="Nakayama K."/>
        </authorList>
    </citation>
    <scope>NUCLEOTIDE SEQUENCE</scope>
</reference>
<proteinExistence type="predicted"/>
<evidence type="ECO:0000313" key="1">
    <source>
        <dbReference type="EMBL" id="GJT79231.1"/>
    </source>
</evidence>
<keyword evidence="2" id="KW-1185">Reference proteome</keyword>
<gene>
    <name evidence="1" type="ORF">Tco_1053573</name>
</gene>